<evidence type="ECO:0000256" key="1">
    <source>
        <dbReference type="SAM" id="MobiDB-lite"/>
    </source>
</evidence>
<dbReference type="AlphaFoldDB" id="A0A160TZH5"/>
<feature type="domain" description="TNase-like" evidence="2">
    <location>
        <begin position="31"/>
        <end position="149"/>
    </location>
</feature>
<evidence type="ECO:0000313" key="3">
    <source>
        <dbReference type="EMBL" id="CUS56511.1"/>
    </source>
</evidence>
<proteinExistence type="predicted"/>
<feature type="region of interest" description="Disordered" evidence="1">
    <location>
        <begin position="140"/>
        <end position="162"/>
    </location>
</feature>
<reference evidence="3" key="1">
    <citation type="submission" date="2015-10" db="EMBL/GenBank/DDBJ databases">
        <authorList>
            <person name="Gilbert D.G."/>
        </authorList>
    </citation>
    <scope>NUCLEOTIDE SEQUENCE</scope>
</reference>
<dbReference type="Gene3D" id="2.40.50.90">
    <property type="match status" value="1"/>
</dbReference>
<sequence length="162" mass="17540">MLRGIQVRSVLYSVAILAGLGGAAALAAQAAIEQDGLVYWSDGDSGRLPDGTKFRLHGVDAPETRSLKQLGGADCEAEREQGYIAKERVIELTRGKEIAVTRDYGLDRYKRLVVDISIDGEDLATRLVAEGSHQVWDYDGGAPKPDWCSPHRRSTTSGQVSP</sequence>
<dbReference type="SUPFAM" id="SSF50199">
    <property type="entry name" value="Staphylococcal nuclease"/>
    <property type="match status" value="1"/>
</dbReference>
<gene>
    <name evidence="3" type="ORF">MGWOODY_Hyp2406</name>
</gene>
<evidence type="ECO:0000259" key="2">
    <source>
        <dbReference type="SMART" id="SM00318"/>
    </source>
</evidence>
<accession>A0A160TZH5</accession>
<dbReference type="Pfam" id="PF00565">
    <property type="entry name" value="SNase"/>
    <property type="match status" value="1"/>
</dbReference>
<name>A0A160TZH5_9ZZZZ</name>
<dbReference type="InterPro" id="IPR016071">
    <property type="entry name" value="Staphylococal_nuclease_OB-fold"/>
</dbReference>
<protein>
    <recommendedName>
        <fullName evidence="2">TNase-like domain-containing protein</fullName>
    </recommendedName>
</protein>
<dbReference type="SMART" id="SM00318">
    <property type="entry name" value="SNc"/>
    <property type="match status" value="1"/>
</dbReference>
<dbReference type="EMBL" id="CZQD01000028">
    <property type="protein sequence ID" value="CUS56511.1"/>
    <property type="molecule type" value="Genomic_DNA"/>
</dbReference>
<dbReference type="InterPro" id="IPR035437">
    <property type="entry name" value="SNase_OB-fold_sf"/>
</dbReference>
<organism evidence="3">
    <name type="scientific">hydrothermal vent metagenome</name>
    <dbReference type="NCBI Taxonomy" id="652676"/>
    <lineage>
        <taxon>unclassified sequences</taxon>
        <taxon>metagenomes</taxon>
        <taxon>ecological metagenomes</taxon>
    </lineage>
</organism>